<organism evidence="2">
    <name type="scientific">Oscillatoriales cyanobacterium SpSt-402</name>
    <dbReference type="NCBI Taxonomy" id="2282168"/>
    <lineage>
        <taxon>Bacteria</taxon>
        <taxon>Bacillati</taxon>
        <taxon>Cyanobacteriota</taxon>
        <taxon>Cyanophyceae</taxon>
        <taxon>Oscillatoriophycideae</taxon>
        <taxon>Oscillatoriales</taxon>
    </lineage>
</organism>
<reference evidence="2" key="1">
    <citation type="journal article" date="2020" name="mSystems">
        <title>Genome- and Community-Level Interaction Insights into Carbon Utilization and Element Cycling Functions of Hydrothermarchaeota in Hydrothermal Sediment.</title>
        <authorList>
            <person name="Zhou Z."/>
            <person name="Liu Y."/>
            <person name="Xu W."/>
            <person name="Pan J."/>
            <person name="Luo Z.H."/>
            <person name="Li M."/>
        </authorList>
    </citation>
    <scope>NUCLEOTIDE SEQUENCE [LARGE SCALE GENOMIC DNA]</scope>
    <source>
        <strain evidence="2">SpSt-402</strain>
    </source>
</reference>
<dbReference type="SUPFAM" id="SSF111126">
    <property type="entry name" value="Ligand-binding domain in the NO signalling and Golgi transport"/>
    <property type="match status" value="1"/>
</dbReference>
<gene>
    <name evidence="2" type="ORF">ENR47_00565</name>
</gene>
<dbReference type="Gene3D" id="3.30.1380.20">
    <property type="entry name" value="Trafficking protein particle complex subunit 3"/>
    <property type="match status" value="1"/>
</dbReference>
<name>A0A832M1W0_9CYAN</name>
<proteinExistence type="predicted"/>
<comment type="caution">
    <text evidence="2">The sequence shown here is derived from an EMBL/GenBank/DDBJ whole genome shotgun (WGS) entry which is preliminary data.</text>
</comment>
<sequence length="218" mass="24835">MISVADLLTNNRIPGNYFATDVYVRSDLELGLLENRRGDRLLALPETLIQAIYTGLDKETGQATRLVLFNCGKWWGKNFYIRFREELTDYYGQALADMTMAEFLQCLQQCWVTHGWGKIELDHQYQNRGFLVIKTWNSPFSSHAPKDNRPVCHFEAGILSAFFSQLTGKPLHCVQTACESLGADANQFVIGLEKRLEPANIMVEQQANHDTIMNKLCP</sequence>
<dbReference type="EMBL" id="DSRD01000035">
    <property type="protein sequence ID" value="HGW92764.1"/>
    <property type="molecule type" value="Genomic_DNA"/>
</dbReference>
<dbReference type="InterPro" id="IPR024096">
    <property type="entry name" value="NO_sig/Golgi_transp_ligand-bd"/>
</dbReference>
<dbReference type="Pfam" id="PF02830">
    <property type="entry name" value="V4R"/>
    <property type="match status" value="1"/>
</dbReference>
<dbReference type="InterPro" id="IPR004096">
    <property type="entry name" value="V4R"/>
</dbReference>
<accession>A0A832M1W0</accession>
<dbReference type="PANTHER" id="PTHR35090:SF1">
    <property type="entry name" value="SLR0144 PROTEIN"/>
    <property type="match status" value="1"/>
</dbReference>
<dbReference type="AlphaFoldDB" id="A0A832M1W0"/>
<evidence type="ECO:0000259" key="1">
    <source>
        <dbReference type="SMART" id="SM00989"/>
    </source>
</evidence>
<evidence type="ECO:0000313" key="2">
    <source>
        <dbReference type="EMBL" id="HGW92764.1"/>
    </source>
</evidence>
<feature type="domain" description="4-vinyl reductase 4VR" evidence="1">
    <location>
        <begin position="130"/>
        <end position="192"/>
    </location>
</feature>
<protein>
    <submittedName>
        <fullName evidence="2">4-vinyl reductase</fullName>
    </submittedName>
</protein>
<dbReference type="SMART" id="SM00989">
    <property type="entry name" value="V4R"/>
    <property type="match status" value="1"/>
</dbReference>
<dbReference type="PANTHER" id="PTHR35090">
    <property type="entry name" value="DNA-DIRECTED RNA POLYMERASE SUBUNIT I"/>
    <property type="match status" value="1"/>
</dbReference>